<reference evidence="5" key="1">
    <citation type="submission" date="2017-09" db="EMBL/GenBank/DDBJ databases">
        <authorList>
            <person name="Varghese N."/>
            <person name="Submissions S."/>
        </authorList>
    </citation>
    <scope>NUCLEOTIDE SEQUENCE [LARGE SCALE GENOMIC DNA]</scope>
    <source>
        <strain evidence="5">DSM 15103</strain>
    </source>
</reference>
<name>A0A285NFD1_9AQUI</name>
<evidence type="ECO:0000313" key="4">
    <source>
        <dbReference type="EMBL" id="SNZ08212.1"/>
    </source>
</evidence>
<sequence>MFGADDIFKVGIVFEAIDKLSKPLKHIEKVSEEVQKSLDSLYKTSSKLANIGKDLAILGGSITAAFALPVTSAIQLEKQVYEFNKVVGASEEELSKYTEAFMKMSSQIPLATDEIFALSASLSQMGIPKDQLIEFTEMVSKAAFAFDMLPEEAGKAFGEIKNAFAIPTIQTLQEVGDTVNYLSNTMGAAAKDIIDILKRVGATAKTFGIEAKYAAVFGAVIKEAGISSEETATSFRTLLTRTQAMDKGFLNVLSAIGMTKDEFMKLKQQNPSEALIKVLDAVKRLDSTKQTQLLKEWVGLEHVGKIQILVNNLDRLKDKLKEVQGGAQTGSMQQEFEALTKSTAAQLQLLWNNIKNIASLIGSIFLPPLNMMIQAFSAILSPIATFINHHKTLASVILLPIGAFGILTLVIGGLLGTIGLLGMGITKGIISFINLKSEIIELSNTVKKELIPSLNVAITKLNLSSGISTFLKASFVTLTNSIKTSVIALRSLTMAAISFIFTPVGAVLTGIAIAGYLVYKNWDKVKGLFKAIYNFLYLDRIKAFWMGFKEAFSDVSNAIKPLKDAFANLGKALEPIFKSIAKIFGINYNPNNNAFIAFARMGILLGKGVVSVISFVANIIADFINLIATVIQKITNFVNTIKQSFFDMKNFLKNFSLFDIGKNVIEGLLNGIKSMVSKPVEAVKNVAENIVSGIKSFLGIQSPSKVFAEIGLFTLEGLKVGFLEKEKEIFKLFSEFAGSLTTPFEENKEQSILPSAKSITKAENKSVTVVIKRIVINTQAKNANEIAQELPKELEKLDWGILAENV</sequence>
<feature type="transmembrane region" description="Helical" evidence="2">
    <location>
        <begin position="609"/>
        <end position="631"/>
    </location>
</feature>
<proteinExistence type="predicted"/>
<keyword evidence="2" id="KW-0472">Membrane</keyword>
<evidence type="ECO:0000313" key="5">
    <source>
        <dbReference type="Proteomes" id="UP000219036"/>
    </source>
</evidence>
<feature type="transmembrane region" description="Helical" evidence="2">
    <location>
        <begin position="495"/>
        <end position="519"/>
    </location>
</feature>
<dbReference type="InterPro" id="IPR010090">
    <property type="entry name" value="Phage_tape_meas"/>
</dbReference>
<feature type="transmembrane region" description="Helical" evidence="2">
    <location>
        <begin position="357"/>
        <end position="380"/>
    </location>
</feature>
<dbReference type="Proteomes" id="UP000219036">
    <property type="component" value="Unassembled WGS sequence"/>
</dbReference>
<dbReference type="AlphaFoldDB" id="A0A285NFD1"/>
<keyword evidence="1" id="KW-1188">Viral release from host cell</keyword>
<dbReference type="PANTHER" id="PTHR37813:SF1">
    <property type="entry name" value="FELS-2 PROPHAGE PROTEIN"/>
    <property type="match status" value="1"/>
</dbReference>
<feature type="transmembrane region" description="Helical" evidence="2">
    <location>
        <begin position="392"/>
        <end position="415"/>
    </location>
</feature>
<accession>A0A285NFD1</accession>
<dbReference type="NCBIfam" id="TIGR01760">
    <property type="entry name" value="tape_meas_TP901"/>
    <property type="match status" value="1"/>
</dbReference>
<evidence type="ECO:0000256" key="2">
    <source>
        <dbReference type="SAM" id="Phobius"/>
    </source>
</evidence>
<feature type="domain" description="Phage tail tape measure protein" evidence="3">
    <location>
        <begin position="100"/>
        <end position="296"/>
    </location>
</feature>
<dbReference type="Pfam" id="PF10145">
    <property type="entry name" value="PhageMin_Tail"/>
    <property type="match status" value="1"/>
</dbReference>
<dbReference type="OrthoDB" id="9780715at2"/>
<keyword evidence="2" id="KW-0812">Transmembrane</keyword>
<gene>
    <name evidence="4" type="ORF">SAMN06265182_1215</name>
</gene>
<keyword evidence="2" id="KW-1133">Transmembrane helix</keyword>
<protein>
    <submittedName>
        <fullName evidence="4">Phage tail tape measure protein, TP901 family, core region</fullName>
    </submittedName>
</protein>
<keyword evidence="5" id="KW-1185">Reference proteome</keyword>
<evidence type="ECO:0000259" key="3">
    <source>
        <dbReference type="Pfam" id="PF10145"/>
    </source>
</evidence>
<dbReference type="PANTHER" id="PTHR37813">
    <property type="entry name" value="FELS-2 PROPHAGE PROTEIN"/>
    <property type="match status" value="1"/>
</dbReference>
<organism evidence="4 5">
    <name type="scientific">Persephonella hydrogeniphila</name>
    <dbReference type="NCBI Taxonomy" id="198703"/>
    <lineage>
        <taxon>Bacteria</taxon>
        <taxon>Pseudomonadati</taxon>
        <taxon>Aquificota</taxon>
        <taxon>Aquificia</taxon>
        <taxon>Aquificales</taxon>
        <taxon>Hydrogenothermaceae</taxon>
        <taxon>Persephonella</taxon>
    </lineage>
</organism>
<evidence type="ECO:0000256" key="1">
    <source>
        <dbReference type="ARBA" id="ARBA00022612"/>
    </source>
</evidence>
<dbReference type="RefSeq" id="WP_097000387.1">
    <property type="nucleotide sequence ID" value="NZ_OBEI01000004.1"/>
</dbReference>
<dbReference type="EMBL" id="OBEI01000004">
    <property type="protein sequence ID" value="SNZ08212.1"/>
    <property type="molecule type" value="Genomic_DNA"/>
</dbReference>